<dbReference type="Pfam" id="PF25036">
    <property type="entry name" value="VPS13_VAB"/>
    <property type="match status" value="1"/>
</dbReference>
<feature type="compositionally biased region" description="Basic and acidic residues" evidence="6">
    <location>
        <begin position="841"/>
        <end position="861"/>
    </location>
</feature>
<dbReference type="PANTHER" id="PTHR16166:SF93">
    <property type="entry name" value="INTERMEMBRANE LIPID TRANSFER PROTEIN VPS13"/>
    <property type="match status" value="1"/>
</dbReference>
<dbReference type="Proteomes" id="UP000398389">
    <property type="component" value="Unassembled WGS sequence"/>
</dbReference>
<dbReference type="GO" id="GO:0045053">
    <property type="term" value="P:protein retention in Golgi apparatus"/>
    <property type="evidence" value="ECO:0007669"/>
    <property type="project" value="UniProtKB-UniRule"/>
</dbReference>
<feature type="region of interest" description="Disordered" evidence="6">
    <location>
        <begin position="838"/>
        <end position="864"/>
    </location>
</feature>
<keyword evidence="3 4" id="KW-0445">Lipid transport</keyword>
<evidence type="ECO:0000256" key="1">
    <source>
        <dbReference type="ARBA" id="ARBA00006545"/>
    </source>
</evidence>
<dbReference type="GO" id="GO:0005794">
    <property type="term" value="C:Golgi apparatus"/>
    <property type="evidence" value="ECO:0007669"/>
    <property type="project" value="UniProtKB-UniRule"/>
</dbReference>
<evidence type="ECO:0000259" key="10">
    <source>
        <dbReference type="Pfam" id="PF25037"/>
    </source>
</evidence>
<dbReference type="PIRSF" id="PIRSF037235">
    <property type="entry name" value="VPS13_fungi"/>
    <property type="match status" value="1"/>
</dbReference>
<keyword evidence="12" id="KW-1185">Reference proteome</keyword>
<evidence type="ECO:0000256" key="4">
    <source>
        <dbReference type="PIRNR" id="PIRNR037235"/>
    </source>
</evidence>
<dbReference type="Pfam" id="PF12624">
    <property type="entry name" value="VPS13_N"/>
    <property type="match status" value="1"/>
</dbReference>
<evidence type="ECO:0000259" key="7">
    <source>
        <dbReference type="Pfam" id="PF12624"/>
    </source>
</evidence>
<dbReference type="Pfam" id="PF25037">
    <property type="entry name" value="VPS13_C"/>
    <property type="match status" value="1"/>
</dbReference>
<evidence type="ECO:0000313" key="12">
    <source>
        <dbReference type="Proteomes" id="UP000398389"/>
    </source>
</evidence>
<feature type="compositionally biased region" description="Low complexity" evidence="6">
    <location>
        <begin position="1055"/>
        <end position="1068"/>
    </location>
</feature>
<feature type="region of interest" description="Disordered" evidence="6">
    <location>
        <begin position="878"/>
        <end position="902"/>
    </location>
</feature>
<organism evidence="11 12">
    <name type="scientific">Magnusiomyces paraingens</name>
    <dbReference type="NCBI Taxonomy" id="2606893"/>
    <lineage>
        <taxon>Eukaryota</taxon>
        <taxon>Fungi</taxon>
        <taxon>Dikarya</taxon>
        <taxon>Ascomycota</taxon>
        <taxon>Saccharomycotina</taxon>
        <taxon>Dipodascomycetes</taxon>
        <taxon>Dipodascales</taxon>
        <taxon>Dipodascaceae</taxon>
        <taxon>Magnusiomyces</taxon>
    </lineage>
</organism>
<feature type="domain" description="Chorein N-terminal" evidence="7">
    <location>
        <begin position="1"/>
        <end position="842"/>
    </location>
</feature>
<feature type="domain" description="Intermembrane lipid transfer protein VPS13-like C-terminal" evidence="10">
    <location>
        <begin position="3047"/>
        <end position="3152"/>
    </location>
</feature>
<proteinExistence type="inferred from homology"/>
<dbReference type="GO" id="GO:0006869">
    <property type="term" value="P:lipid transport"/>
    <property type="evidence" value="ECO:0007669"/>
    <property type="project" value="UniProtKB-KW"/>
</dbReference>
<sequence length="3178" mass="358816">MLESLVASLLNRFLGSYVKNFDPKQLNIGIWSGDVKLRNLSLKREALDQLKLPIDVVEGHLGELVLQIPWSNLKNKPVKVLINNVFLVAVPKLDQAYDAAEEERRELALKRNKLEDLELADRIHDTENLSPEEIRKNQSFTDSLVTKIIDNLQITINNIHIRYEDNSSVPGHEFSIGISLKEISAVSTNENWEPSFLTDTKVITHKLATLGSLSLYWNTDSKSTRDFSHEELIEYMKKAAESDPTLTNSFQYILRPVSGVGHITLNKDASAGPKTKAQLLFDELAFVFDSDQYRDMLWTAELFNVYQLSREFQRFRPKMAIKDDPKAWFKYAANCVLSEIHQKRKEWSWDYILEHRKERIRYVELFKKRTVASPPLTLEEIDEFNNIETKTSFEDLRFYRTIAKSQLRKEKALLKPQKPASKENNTWSGWFWNKNTNAAAISTANSDGSTDNNEVVMTEEQRKELYEAIEWDEKKAIIDAIDIPKDTVTMEIEAALKSGSFRLRTNPHGDVRDVVTILFNGFNSSFYNRPDSYTANLSLHELRVDDGSEDTLYKQIVTVKSIGTHFIPDFSEDHPDKCSTDVESSVDQDAFFWLSFESNPLDGSADSNLFIKMKSITIFYNTGFLENIARFFRPPKNHLETIGAIMNAAGATVEEIRDQTRIGLEYALQQHKTVNLVIDMQAPLIVMPLDPTSWASPCAIIDAGHISAISHLVGKEVIEEVKKKKTMVYTDNDWKRLESLMYDKFNVQLHNTQFLIGSNVRDTMRQLHNGVSDDPSSVLDRINMDFLVEVSILPEAHSLTKFKISGNLPKFVASMSDAKYKIMMQIVDVCIPNFNFDAEDDGNKSPKKNDTKDGSNKESDSYSHNLGRSRAFSIAPSSIPILPDIDSDTEEEPAPPEPTLKNSDQKIFEFNFRVDRVEMFLHRCTDPVSLKQEPLVDMILESFDLYYYYKDGEMLADVVLKSLCIEDYVQNNVDSELRKFATSLENADSGLNELFKVKYKRVNTGKVDTLGNDINDQLIDVTLSTIKFVINPKSFLSILDFIITTFTSPAETPDNSQLTLPSPTSSSNSEEDHDSVAKIDITVDLHGIILLLNDDGIKLATTKLDSAFVKVFMVPETMKVEARIGKFTLHDEVNNGINRESMLRKLISIEGSDLADFNYQTFAPGTTSNIYNSLIKFHAGSIKFNVVEEPFARIMNFGSKFAQMKALFDSARQVAYNQANQIEDANKIHFDFHISTPILVFPKIKFSHGETLCDTIVAHLGEMYANNEYIHFQEDPDGPLANHIQFGIRSTRLFSKFHFPNTIQKLEIIDNFDMSFDVSYVEPYDGISRPITIVTGSLSETTVRITELQYRFLMEMSTSVAGIFGGDGGIPDDEMINLEEELKQQKHIGNVGLSRPISPNTSNYTVSKMDLSFEVPKLALSLYTNTANVASEDLESTSLSKFTVDDLGAKLRMKASGDLESDVHMKAFTVHDTRSVKDNKFSEIIPSATHGEYQFMCNVTMTGPVENRILKAVLTVDSPRMILAMDYLFAVKAFLLYGFPPAVEDPVTEDITEDMLIEDEGGDTTSQSTQPSSMKIYYHVNVVDASVILLANPKLVDSEAIVLKAEHFVLSQEETMVMSVSKVGVFLCKMNAFDRNRLRILDDFSLVVAIDNRGSSPTAEISKIDITVEPLVLRLALRDIILALDIIKRVNIMSSEIDAKQNVEPLKEAPRYSRFSKRRKIRRSSISRKSDISVLKQPIAPVTSSSTRVADDIDIVVRGQRLSAEFDGLRLVLIGTFNELPMLDMCAKAFTVNVRDWSSNLTVETSIETFVNIYNSEKSAWEPLIEPWDLGFHVARSVENNNTTVNLFSRKLMELTITSQTISSISHAVEFISDDIDDNFLLRPRDDVAPYRILNQTGYSVEVWIDGNSKNEVQTSATIPDNEEIPWRFYDWNTVRENLSTDAQKVNLGVRLLNSPYEPIRNISVTTVGEHLYTLNPRIRRINHRLLCEVSMDHSIKRIVLRSALTFVNNTQAPMVISIGRSGSIDAPNDTGAISAHPSKKLTTPLTWELNPGDSRAIPIEYMYDNPIDVKPFDHLPFNWSEQPIYWKDLLAGSCSVVCPPKDESTGTYFYVQAAAVYDKSLPLPKVYPHMKVVLAAPLEIVNLLPFDFVYRVYDKTVKKEWTNTIKQGKTGSMHVIQLSHFLMLNVHPLEGDYENTDFAVINTNKTGDFKREDTLVTRSIDGQRLTLKLHFIEEEGRGLKVMVYSPYIILNKTGLDVKILEKFNTATSRVFNDTATRNGQEVLHKKAVPKMWSFDRDSNKRALIKVGDSKWSEEISFDTIGKDSDVVIQSNTRQSEIHVGVHITEGQGIYKLTKIVTLTPRFVVHNKLKDDIQIRDTGSSDIVVVKSNSVQPVHFLRRSSNMQLSACFFGATSQWTAPFVISNIGRIHLRVYQHGKGYGLLKIDILMEDATLYIHIDEAGNNWPYSIRNFTDRPFKFYQANPYVDEAGIELPKHPQFTPIVYLIPAKSVMPYAWDYPAESLKELVIEANGRERRVQLAEIGNLPPMKVPGDRNQSPCIVDLNVVADGPTQTLVLSDYDPEVSLYKLKNNPSQASIASTTAPTEAFSVQDDEGDITLNVNVKFEGIGVSLINRRMQELCYMTWRGIEFNFKTSDLYDTFNIKIKWIQIDNQLFGGVYPIILFPSVVPQTGKEMEAHPTFSSSVTRVRDNNHGVIYIKFFTILLQQITLEMDEDFLFAAIDFYNSYMEGQKKNIDVLCDNDLHIPEPLNDTEGLDLYFEILNLQPAQMDLSFVRTEHVNAEEKTDSQTALGFFLNALTMAIGNINDAPVQLNALVMANVRTPFPLLLQSISAHYRQEFMNQIHKILGSADFLGNPVGLFNNLSSGFMDMFYEPYQGYILNDRPQELGIGIAKGGLSFMKKSVFGFSDSISKMTGSISKGLTAATMDRTFQDQRRNKMGRNRPKHALNGLTSAANSLVEGITSGVTGLALAPVRGATEEGAAGFFKGLGKGLIGLPTKTAIGIFDFANSLSEGVKNTTTIFDGNAIERIRPPRSISYDGIIRPYNQRNAQGQEWLKMCNNGDFFNDKYLAHLALAESEMVVMVTFLRIMLLNTSTMTTEWEVMFRDLQTIAMERTGLALILRGSVQGPFIPVPDASSRKYLYKEIGIAVTEYNRKYQTVA</sequence>
<feature type="region of interest" description="Disordered" evidence="6">
    <location>
        <begin position="1051"/>
        <end position="1073"/>
    </location>
</feature>
<feature type="compositionally biased region" description="Acidic residues" evidence="6">
    <location>
        <begin position="885"/>
        <end position="894"/>
    </location>
</feature>
<dbReference type="InterPro" id="IPR026854">
    <property type="entry name" value="VPS13_N"/>
</dbReference>
<dbReference type="InterPro" id="IPR056747">
    <property type="entry name" value="VPS13-like_M"/>
</dbReference>
<dbReference type="GO" id="GO:0045324">
    <property type="term" value="P:late endosome to vacuole transport"/>
    <property type="evidence" value="ECO:0007669"/>
    <property type="project" value="UniProtKB-UniRule"/>
</dbReference>
<evidence type="ECO:0000256" key="3">
    <source>
        <dbReference type="ARBA" id="ARBA00023055"/>
    </source>
</evidence>
<keyword evidence="2 4" id="KW-0813">Transport</keyword>
<reference evidence="11 12" key="1">
    <citation type="submission" date="2019-09" db="EMBL/GenBank/DDBJ databases">
        <authorList>
            <person name="Brejova B."/>
        </authorList>
    </citation>
    <scope>NUCLEOTIDE SEQUENCE [LARGE SCALE GENOMIC DNA]</scope>
</reference>
<dbReference type="InterPro" id="IPR017148">
    <property type="entry name" value="VPS13_fungi"/>
</dbReference>
<dbReference type="Pfam" id="PF25033">
    <property type="entry name" value="VPS13_M"/>
    <property type="match status" value="1"/>
</dbReference>
<accession>A0A5E8B697</accession>
<evidence type="ECO:0000259" key="9">
    <source>
        <dbReference type="Pfam" id="PF25036"/>
    </source>
</evidence>
<evidence type="ECO:0000259" key="8">
    <source>
        <dbReference type="Pfam" id="PF25033"/>
    </source>
</evidence>
<protein>
    <recommendedName>
        <fullName evidence="4">Vacuolar protein sorting-associated protein</fullName>
    </recommendedName>
</protein>
<dbReference type="OrthoDB" id="428159at2759"/>
<dbReference type="InterPro" id="IPR026847">
    <property type="entry name" value="VPS13"/>
</dbReference>
<dbReference type="GO" id="GO:0006623">
    <property type="term" value="P:protein targeting to vacuole"/>
    <property type="evidence" value="ECO:0007669"/>
    <property type="project" value="TreeGrafter"/>
</dbReference>
<dbReference type="RefSeq" id="XP_031852056.1">
    <property type="nucleotide sequence ID" value="XM_031996165.1"/>
</dbReference>
<evidence type="ECO:0000256" key="5">
    <source>
        <dbReference type="SAM" id="Coils"/>
    </source>
</evidence>
<evidence type="ECO:0000256" key="2">
    <source>
        <dbReference type="ARBA" id="ARBA00022448"/>
    </source>
</evidence>
<dbReference type="InterPro" id="IPR009543">
    <property type="entry name" value="VPS13_VAB"/>
</dbReference>
<feature type="domain" description="VPS13-like middle region" evidence="8">
    <location>
        <begin position="1098"/>
        <end position="1869"/>
    </location>
</feature>
<evidence type="ECO:0000313" key="11">
    <source>
        <dbReference type="EMBL" id="VVT46900.1"/>
    </source>
</evidence>
<comment type="similarity">
    <text evidence="1 4">Belongs to the VPS13 family.</text>
</comment>
<feature type="domain" description="Vacuolar protein sorting-associated protein 13 VPS13 adaptor binding" evidence="9">
    <location>
        <begin position="1931"/>
        <end position="2520"/>
    </location>
</feature>
<evidence type="ECO:0000256" key="6">
    <source>
        <dbReference type="SAM" id="MobiDB-lite"/>
    </source>
</evidence>
<dbReference type="PANTHER" id="PTHR16166">
    <property type="entry name" value="VACUOLAR PROTEIN SORTING-ASSOCIATED PROTEIN VPS13"/>
    <property type="match status" value="1"/>
</dbReference>
<name>A0A5E8B697_9ASCO</name>
<dbReference type="EMBL" id="CABVLU010000001">
    <property type="protein sequence ID" value="VVT46900.1"/>
    <property type="molecule type" value="Genomic_DNA"/>
</dbReference>
<comment type="function">
    <text evidence="4">Mediates the transfer of lipids between membranes at organelle contact sites. May play a role in mitochondrial lipid homeostasis.</text>
</comment>
<keyword evidence="5" id="KW-0175">Coiled coil</keyword>
<dbReference type="GeneID" id="43580265"/>
<dbReference type="InterPro" id="IPR056748">
    <property type="entry name" value="VPS13-like_C"/>
</dbReference>
<gene>
    <name evidence="11" type="ORF">SAPINGB_P001443</name>
</gene>
<dbReference type="GO" id="GO:0007005">
    <property type="term" value="P:mitochondrion organization"/>
    <property type="evidence" value="ECO:0007669"/>
    <property type="project" value="TreeGrafter"/>
</dbReference>
<feature type="coiled-coil region" evidence="5">
    <location>
        <begin position="90"/>
        <end position="120"/>
    </location>
</feature>
<keyword evidence="4" id="KW-0333">Golgi apparatus</keyword>